<feature type="binding site" evidence="2">
    <location>
        <position position="112"/>
    </location>
    <ligand>
        <name>Mn(2+)</name>
        <dbReference type="ChEBI" id="CHEBI:29035"/>
        <label>2</label>
    </ligand>
</feature>
<feature type="binding site" evidence="2">
    <location>
        <position position="376"/>
    </location>
    <ligand>
        <name>Mn(2+)</name>
        <dbReference type="ChEBI" id="CHEBI:29035"/>
        <label>2</label>
    </ligand>
</feature>
<dbReference type="InterPro" id="IPR002933">
    <property type="entry name" value="Peptidase_M20"/>
</dbReference>
<comment type="cofactor">
    <cofactor evidence="2">
        <name>Mn(2+)</name>
        <dbReference type="ChEBI" id="CHEBI:29035"/>
    </cofactor>
    <text evidence="2">The Mn(2+) ion enhances activity.</text>
</comment>
<dbReference type="GeneID" id="55565520"/>
<dbReference type="SUPFAM" id="SSF55031">
    <property type="entry name" value="Bacterial exopeptidase dimerisation domain"/>
    <property type="match status" value="1"/>
</dbReference>
<proteinExistence type="predicted"/>
<organism evidence="4 5">
    <name type="scientific">Mobiluncus curtisii</name>
    <dbReference type="NCBI Taxonomy" id="2051"/>
    <lineage>
        <taxon>Bacteria</taxon>
        <taxon>Bacillati</taxon>
        <taxon>Actinomycetota</taxon>
        <taxon>Actinomycetes</taxon>
        <taxon>Actinomycetales</taxon>
        <taxon>Actinomycetaceae</taxon>
        <taxon>Mobiluncus</taxon>
    </lineage>
</organism>
<feature type="binding site" evidence="2">
    <location>
        <position position="110"/>
    </location>
    <ligand>
        <name>Mn(2+)</name>
        <dbReference type="ChEBI" id="CHEBI:29035"/>
        <label>2</label>
    </ligand>
</feature>
<dbReference type="InterPro" id="IPR036264">
    <property type="entry name" value="Bact_exopeptidase_dim_dom"/>
</dbReference>
<gene>
    <name evidence="4" type="primary">yxeP_2</name>
    <name evidence="4" type="ORF">NCTC11820_01186</name>
</gene>
<dbReference type="GO" id="GO:0050118">
    <property type="term" value="F:N-acetyldiaminopimelate deacetylase activity"/>
    <property type="evidence" value="ECO:0007669"/>
    <property type="project" value="UniProtKB-ARBA"/>
</dbReference>
<dbReference type="PANTHER" id="PTHR11014">
    <property type="entry name" value="PEPTIDASE M20 FAMILY MEMBER"/>
    <property type="match status" value="1"/>
</dbReference>
<dbReference type="OMA" id="LMMVAQP"/>
<sequence length="409" mass="43899">MSNLDIHAAVTELGSWQDETYQWLHQHPELSMSETETCNFIEKQLQDFGYQTEIIGGGVVGILRNGTGKTTLFRADMDGLPVREETGLPYASTITRRDRDGNEVPVMHACGHDVHITAGLGAARVLAAHRDSWSGTHIALFQPGEETAEGAKSMVAAGLVDKIPRPDVAFGQHVLTGPMPTGAVGTHVGAILSTGASLKITLHGKGSHGSMPHMGIDPVVLASTIVMRLQTIVSREIDPFQMAVVTVGSVQAGTKSNIIPERATLLVNIRAYDVAVREHLLTAIKRIVNAECVAAGSPKPAEFELYDSYPLTANDPQVTKKVTEAFLAHFGAERVGDCGEVPASEDFSTIPDAFGIPYCYWGLGGFRDDDPKFPNHNPKFAPVMQPTLATGIEAVLAAVMAWLGKSEQE</sequence>
<evidence type="ECO:0000256" key="1">
    <source>
        <dbReference type="ARBA" id="ARBA00022801"/>
    </source>
</evidence>
<name>A0A2X2YAI8_9ACTO</name>
<evidence type="ECO:0000313" key="5">
    <source>
        <dbReference type="Proteomes" id="UP000250245"/>
    </source>
</evidence>
<dbReference type="Pfam" id="PF01546">
    <property type="entry name" value="Peptidase_M20"/>
    <property type="match status" value="1"/>
</dbReference>
<evidence type="ECO:0000313" key="4">
    <source>
        <dbReference type="EMBL" id="SQB64832.1"/>
    </source>
</evidence>
<dbReference type="InterPro" id="IPR017439">
    <property type="entry name" value="Amidohydrolase"/>
</dbReference>
<reference evidence="4 5" key="1">
    <citation type="submission" date="2018-06" db="EMBL/GenBank/DDBJ databases">
        <authorList>
            <consortium name="Pathogen Informatics"/>
            <person name="Doyle S."/>
        </authorList>
    </citation>
    <scope>NUCLEOTIDE SEQUENCE [LARGE SCALE GENOMIC DNA]</scope>
    <source>
        <strain evidence="4 5">NCTC11820</strain>
    </source>
</reference>
<feature type="binding site" evidence="2">
    <location>
        <position position="173"/>
    </location>
    <ligand>
        <name>Mn(2+)</name>
        <dbReference type="ChEBI" id="CHEBI:29035"/>
        <label>1</label>
    </ligand>
</feature>
<dbReference type="FunFam" id="3.30.70.360:FF:000001">
    <property type="entry name" value="N-acetyldiaminopimelate deacetylase"/>
    <property type="match status" value="1"/>
</dbReference>
<dbReference type="Proteomes" id="UP000250245">
    <property type="component" value="Unassembled WGS sequence"/>
</dbReference>
<feature type="binding site" evidence="2">
    <location>
        <position position="146"/>
    </location>
    <ligand>
        <name>Mn(2+)</name>
        <dbReference type="ChEBI" id="CHEBI:29035"/>
        <label>2</label>
    </ligand>
</feature>
<dbReference type="GO" id="GO:0019877">
    <property type="term" value="P:diaminopimelate biosynthetic process"/>
    <property type="evidence" value="ECO:0007669"/>
    <property type="project" value="UniProtKB-ARBA"/>
</dbReference>
<accession>A0A2X2YAI8</accession>
<evidence type="ECO:0000259" key="3">
    <source>
        <dbReference type="Pfam" id="PF07687"/>
    </source>
</evidence>
<dbReference type="RefSeq" id="WP_013189371.1">
    <property type="nucleotide sequence ID" value="NZ_CP068112.1"/>
</dbReference>
<dbReference type="EC" id="3.-.-.-" evidence="4"/>
<dbReference type="Gene3D" id="3.40.630.10">
    <property type="entry name" value="Zn peptidases"/>
    <property type="match status" value="1"/>
</dbReference>
<dbReference type="AlphaFoldDB" id="A0A2X2YAI8"/>
<dbReference type="Gene3D" id="3.30.70.360">
    <property type="match status" value="1"/>
</dbReference>
<dbReference type="SUPFAM" id="SSF53187">
    <property type="entry name" value="Zn-dependent exopeptidases"/>
    <property type="match status" value="1"/>
</dbReference>
<dbReference type="NCBIfam" id="TIGR01891">
    <property type="entry name" value="amidohydrolases"/>
    <property type="match status" value="1"/>
</dbReference>
<feature type="domain" description="Peptidase M20 dimerisation" evidence="3">
    <location>
        <begin position="196"/>
        <end position="292"/>
    </location>
</feature>
<dbReference type="PIRSF" id="PIRSF005962">
    <property type="entry name" value="Pept_M20D_amidohydro"/>
    <property type="match status" value="1"/>
</dbReference>
<protein>
    <submittedName>
        <fullName evidence="4">Uncharacterized hydrolase YxeP</fullName>
        <ecNumber evidence="4">3.-.-.-</ecNumber>
    </submittedName>
</protein>
<dbReference type="PANTHER" id="PTHR11014:SF63">
    <property type="entry name" value="METALLOPEPTIDASE, PUTATIVE (AFU_ORTHOLOGUE AFUA_6G09600)-RELATED"/>
    <property type="match status" value="1"/>
</dbReference>
<dbReference type="Pfam" id="PF07687">
    <property type="entry name" value="M20_dimer"/>
    <property type="match status" value="1"/>
</dbReference>
<keyword evidence="2" id="KW-0479">Metal-binding</keyword>
<keyword evidence="1 4" id="KW-0378">Hydrolase</keyword>
<evidence type="ECO:0000256" key="2">
    <source>
        <dbReference type="PIRSR" id="PIRSR005962-1"/>
    </source>
</evidence>
<dbReference type="EMBL" id="UASJ01000001">
    <property type="protein sequence ID" value="SQB64832.1"/>
    <property type="molecule type" value="Genomic_DNA"/>
</dbReference>
<dbReference type="InterPro" id="IPR011650">
    <property type="entry name" value="Peptidase_M20_dimer"/>
</dbReference>
<dbReference type="GO" id="GO:0046872">
    <property type="term" value="F:metal ion binding"/>
    <property type="evidence" value="ECO:0007669"/>
    <property type="project" value="UniProtKB-KW"/>
</dbReference>
<keyword evidence="2" id="KW-0464">Manganese</keyword>